<reference evidence="14" key="1">
    <citation type="submission" date="2022-02" db="EMBL/GenBank/DDBJ databases">
        <authorList>
            <person name="Henning P.M."/>
            <person name="McCubbin A.G."/>
            <person name="Shore J.S."/>
        </authorList>
    </citation>
    <scope>NUCLEOTIDE SEQUENCE</scope>
    <source>
        <strain evidence="14">F60SS</strain>
        <tissue evidence="14">Leaves</tissue>
    </source>
</reference>
<keyword evidence="12" id="KW-0539">Nucleus</keyword>
<evidence type="ECO:0000313" key="14">
    <source>
        <dbReference type="EMBL" id="KAJ4832778.1"/>
    </source>
</evidence>
<dbReference type="Proteomes" id="UP001141552">
    <property type="component" value="Unassembled WGS sequence"/>
</dbReference>
<feature type="transmembrane region" description="Helical" evidence="13">
    <location>
        <begin position="68"/>
        <end position="85"/>
    </location>
</feature>
<dbReference type="EMBL" id="JAKUCV010005075">
    <property type="protein sequence ID" value="KAJ4832778.1"/>
    <property type="molecule type" value="Genomic_DNA"/>
</dbReference>
<evidence type="ECO:0000256" key="2">
    <source>
        <dbReference type="ARBA" id="ARBA00004141"/>
    </source>
</evidence>
<keyword evidence="7" id="KW-0963">Cytoplasm</keyword>
<organism evidence="14 15">
    <name type="scientific">Turnera subulata</name>
    <dbReference type="NCBI Taxonomy" id="218843"/>
    <lineage>
        <taxon>Eukaryota</taxon>
        <taxon>Viridiplantae</taxon>
        <taxon>Streptophyta</taxon>
        <taxon>Embryophyta</taxon>
        <taxon>Tracheophyta</taxon>
        <taxon>Spermatophyta</taxon>
        <taxon>Magnoliopsida</taxon>
        <taxon>eudicotyledons</taxon>
        <taxon>Gunneridae</taxon>
        <taxon>Pentapetalae</taxon>
        <taxon>rosids</taxon>
        <taxon>fabids</taxon>
        <taxon>Malpighiales</taxon>
        <taxon>Passifloraceae</taxon>
        <taxon>Turnera</taxon>
    </lineage>
</organism>
<evidence type="ECO:0000256" key="1">
    <source>
        <dbReference type="ARBA" id="ARBA00004123"/>
    </source>
</evidence>
<keyword evidence="8 13" id="KW-0812">Transmembrane</keyword>
<name>A0A9Q0FJX3_9ROSI</name>
<dbReference type="GO" id="GO:0005783">
    <property type="term" value="C:endoplasmic reticulum"/>
    <property type="evidence" value="ECO:0007669"/>
    <property type="project" value="UniProtKB-SubCell"/>
</dbReference>
<dbReference type="GO" id="GO:0009725">
    <property type="term" value="P:response to hormone"/>
    <property type="evidence" value="ECO:0007669"/>
    <property type="project" value="UniProtKB-ARBA"/>
</dbReference>
<evidence type="ECO:0000256" key="11">
    <source>
        <dbReference type="ARBA" id="ARBA00023136"/>
    </source>
</evidence>
<evidence type="ECO:0000256" key="13">
    <source>
        <dbReference type="SAM" id="Phobius"/>
    </source>
</evidence>
<keyword evidence="15" id="KW-1185">Reference proteome</keyword>
<evidence type="ECO:0000256" key="7">
    <source>
        <dbReference type="ARBA" id="ARBA00022490"/>
    </source>
</evidence>
<comment type="similarity">
    <text evidence="5">Belongs to the plant organ size related (OSR) protein family.</text>
</comment>
<evidence type="ECO:0000256" key="9">
    <source>
        <dbReference type="ARBA" id="ARBA00022824"/>
    </source>
</evidence>
<dbReference type="InterPro" id="IPR037468">
    <property type="entry name" value="ARGOS/ARL/OSR1"/>
</dbReference>
<keyword evidence="9" id="KW-0256">Endoplasmic reticulum</keyword>
<evidence type="ECO:0000256" key="6">
    <source>
        <dbReference type="ARBA" id="ARBA00022473"/>
    </source>
</evidence>
<evidence type="ECO:0000256" key="12">
    <source>
        <dbReference type="ARBA" id="ARBA00023242"/>
    </source>
</evidence>
<dbReference type="PANTHER" id="PTHR36023:SF3">
    <property type="entry name" value="ARGOS-LIKE PROTEIN"/>
    <property type="match status" value="1"/>
</dbReference>
<comment type="caution">
    <text evidence="14">The sequence shown here is derived from an EMBL/GenBank/DDBJ whole genome shotgun (WGS) entry which is preliminary data.</text>
</comment>
<evidence type="ECO:0000313" key="15">
    <source>
        <dbReference type="Proteomes" id="UP001141552"/>
    </source>
</evidence>
<feature type="transmembrane region" description="Helical" evidence="13">
    <location>
        <begin position="37"/>
        <end position="56"/>
    </location>
</feature>
<keyword evidence="11 13" id="KW-0472">Membrane</keyword>
<sequence>MDYASCESYLVTDLLNVSGPASFEKNLTPDHPHQTNLVSVAVLAALTASMVVLPLYLPPVLPPPPTMLLFFPIGIMAALMLLAFSPTEAAAGNAPVYYTP</sequence>
<protein>
    <submittedName>
        <fullName evidence="14">Uncharacterized protein</fullName>
    </submittedName>
</protein>
<dbReference type="GO" id="GO:0016020">
    <property type="term" value="C:membrane"/>
    <property type="evidence" value="ECO:0007669"/>
    <property type="project" value="UniProtKB-SubCell"/>
</dbReference>
<dbReference type="GO" id="GO:0046622">
    <property type="term" value="P:positive regulation of organ growth"/>
    <property type="evidence" value="ECO:0007669"/>
    <property type="project" value="InterPro"/>
</dbReference>
<reference evidence="14" key="2">
    <citation type="journal article" date="2023" name="Plants (Basel)">
        <title>Annotation of the Turnera subulata (Passifloraceae) Draft Genome Reveals the S-Locus Evolved after the Divergence of Turneroideae from Passifloroideae in a Stepwise Manner.</title>
        <authorList>
            <person name="Henning P.M."/>
            <person name="Roalson E.H."/>
            <person name="Mir W."/>
            <person name="McCubbin A.G."/>
            <person name="Shore J.S."/>
        </authorList>
    </citation>
    <scope>NUCLEOTIDE SEQUENCE</scope>
    <source>
        <strain evidence="14">F60SS</strain>
    </source>
</reference>
<evidence type="ECO:0000256" key="5">
    <source>
        <dbReference type="ARBA" id="ARBA00006891"/>
    </source>
</evidence>
<comment type="subcellular location">
    <subcellularLocation>
        <location evidence="4">Cytoplasm</location>
    </subcellularLocation>
    <subcellularLocation>
        <location evidence="3">Endoplasmic reticulum</location>
    </subcellularLocation>
    <subcellularLocation>
        <location evidence="2">Membrane</location>
        <topology evidence="2">Multi-pass membrane protein</topology>
    </subcellularLocation>
    <subcellularLocation>
        <location evidence="1">Nucleus</location>
    </subcellularLocation>
</comment>
<evidence type="ECO:0000256" key="4">
    <source>
        <dbReference type="ARBA" id="ARBA00004496"/>
    </source>
</evidence>
<dbReference type="GO" id="GO:0005634">
    <property type="term" value="C:nucleus"/>
    <property type="evidence" value="ECO:0007669"/>
    <property type="project" value="UniProtKB-SubCell"/>
</dbReference>
<accession>A0A9Q0FJX3</accession>
<gene>
    <name evidence="14" type="ORF">Tsubulata_018792</name>
</gene>
<keyword evidence="10 13" id="KW-1133">Transmembrane helix</keyword>
<proteinExistence type="inferred from homology"/>
<dbReference type="PANTHER" id="PTHR36023">
    <property type="entry name" value="ARGOS-LIKE PROTEIN"/>
    <property type="match status" value="1"/>
</dbReference>
<evidence type="ECO:0000256" key="10">
    <source>
        <dbReference type="ARBA" id="ARBA00022989"/>
    </source>
</evidence>
<keyword evidence="6" id="KW-0217">Developmental protein</keyword>
<evidence type="ECO:0000256" key="3">
    <source>
        <dbReference type="ARBA" id="ARBA00004240"/>
    </source>
</evidence>
<evidence type="ECO:0000256" key="8">
    <source>
        <dbReference type="ARBA" id="ARBA00022692"/>
    </source>
</evidence>
<dbReference type="AlphaFoldDB" id="A0A9Q0FJX3"/>